<feature type="transmembrane region" description="Helical" evidence="8">
    <location>
        <begin position="15"/>
        <end position="34"/>
    </location>
</feature>
<evidence type="ECO:0000256" key="8">
    <source>
        <dbReference type="SAM" id="Phobius"/>
    </source>
</evidence>
<sequence length="367" mass="42527">MDINIKIKENLQIQAFYIFFIVVSIQIGVGLIGFPRLVITETLEDSWISILIAYAYIVCVLIAMILILKQYDSSDFFGIHVDIFGKWIGKLIGMVFIVHFAISMFSVLITYIEIVRVFIFPNISIFALSFLILCLVIYSVLGGIRVIVGVCTVFGICSNWIFLPLIQPTLQMDLTHFLPLFETPFPDILNGAKLSGYSFLGFEIILVLYPFIKNKKKITFPLFLATSWTTIITLFVTMVVMGYLSYREISMEQWVLLILYKLQTFSFIERFDFIIVASWLIIIIPNMIILMWGITYGMKRMYKIPQRYTLYIASLISLAASPFFYEHFLIQKVINLSAQLGFWLVYVYPFILLPIVLIKKRLLENRK</sequence>
<feature type="transmembrane region" description="Helical" evidence="8">
    <location>
        <begin position="146"/>
        <end position="166"/>
    </location>
</feature>
<dbReference type="InterPro" id="IPR004761">
    <property type="entry name" value="Spore_GerAB"/>
</dbReference>
<keyword evidence="4" id="KW-0309">Germination</keyword>
<evidence type="ECO:0000256" key="7">
    <source>
        <dbReference type="ARBA" id="ARBA00023136"/>
    </source>
</evidence>
<protein>
    <submittedName>
        <fullName evidence="9">Spore gernimation protein</fullName>
    </submittedName>
</protein>
<evidence type="ECO:0000256" key="2">
    <source>
        <dbReference type="ARBA" id="ARBA00007998"/>
    </source>
</evidence>
<keyword evidence="6 8" id="KW-1133">Transmembrane helix</keyword>
<evidence type="ECO:0000313" key="9">
    <source>
        <dbReference type="EMBL" id="KPH79232.1"/>
    </source>
</evidence>
<feature type="transmembrane region" description="Helical" evidence="8">
    <location>
        <begin position="88"/>
        <end position="112"/>
    </location>
</feature>
<keyword evidence="10" id="KW-1185">Reference proteome</keyword>
<proteinExistence type="inferred from homology"/>
<feature type="transmembrane region" description="Helical" evidence="8">
    <location>
        <begin position="308"/>
        <end position="325"/>
    </location>
</feature>
<dbReference type="Pfam" id="PF03845">
    <property type="entry name" value="Spore_permease"/>
    <property type="match status" value="1"/>
</dbReference>
<feature type="transmembrane region" description="Helical" evidence="8">
    <location>
        <begin position="194"/>
        <end position="212"/>
    </location>
</feature>
<evidence type="ECO:0000256" key="1">
    <source>
        <dbReference type="ARBA" id="ARBA00004141"/>
    </source>
</evidence>
<accession>A0ABR5MPB2</accession>
<keyword evidence="5 8" id="KW-0812">Transmembrane</keyword>
<feature type="transmembrane region" description="Helical" evidence="8">
    <location>
        <begin position="118"/>
        <end position="141"/>
    </location>
</feature>
<evidence type="ECO:0000256" key="4">
    <source>
        <dbReference type="ARBA" id="ARBA00022544"/>
    </source>
</evidence>
<dbReference type="RefSeq" id="WP_060667497.1">
    <property type="nucleotide sequence ID" value="NZ_LGTK01000001.1"/>
</dbReference>
<comment type="similarity">
    <text evidence="2">Belongs to the amino acid-polyamine-organocation (APC) superfamily. Spore germination protein (SGP) (TC 2.A.3.9) family.</text>
</comment>
<organism evidence="9 10">
    <name type="scientific">Oceanobacillus caeni</name>
    <dbReference type="NCBI Taxonomy" id="405946"/>
    <lineage>
        <taxon>Bacteria</taxon>
        <taxon>Bacillati</taxon>
        <taxon>Bacillota</taxon>
        <taxon>Bacilli</taxon>
        <taxon>Bacillales</taxon>
        <taxon>Bacillaceae</taxon>
        <taxon>Oceanobacillus</taxon>
    </lineage>
</organism>
<evidence type="ECO:0000256" key="3">
    <source>
        <dbReference type="ARBA" id="ARBA00022448"/>
    </source>
</evidence>
<comment type="subcellular location">
    <subcellularLocation>
        <location evidence="1">Membrane</location>
        <topology evidence="1">Multi-pass membrane protein</topology>
    </subcellularLocation>
</comment>
<dbReference type="PANTHER" id="PTHR34975">
    <property type="entry name" value="SPORE GERMINATION PROTEIN A2"/>
    <property type="match status" value="1"/>
</dbReference>
<keyword evidence="7 8" id="KW-0472">Membrane</keyword>
<dbReference type="NCBIfam" id="TIGR00912">
    <property type="entry name" value="2A0309"/>
    <property type="match status" value="1"/>
</dbReference>
<evidence type="ECO:0000256" key="5">
    <source>
        <dbReference type="ARBA" id="ARBA00022692"/>
    </source>
</evidence>
<dbReference type="PANTHER" id="PTHR34975:SF2">
    <property type="entry name" value="SPORE GERMINATION PROTEIN A2"/>
    <property type="match status" value="1"/>
</dbReference>
<evidence type="ECO:0000313" key="10">
    <source>
        <dbReference type="Proteomes" id="UP000037854"/>
    </source>
</evidence>
<dbReference type="Proteomes" id="UP000037854">
    <property type="component" value="Unassembled WGS sequence"/>
</dbReference>
<feature type="transmembrane region" description="Helical" evidence="8">
    <location>
        <begin position="340"/>
        <end position="358"/>
    </location>
</feature>
<feature type="transmembrane region" description="Helical" evidence="8">
    <location>
        <begin position="46"/>
        <end position="68"/>
    </location>
</feature>
<feature type="transmembrane region" description="Helical" evidence="8">
    <location>
        <begin position="224"/>
        <end position="246"/>
    </location>
</feature>
<dbReference type="EMBL" id="LGTK01000001">
    <property type="protein sequence ID" value="KPH79232.1"/>
    <property type="molecule type" value="Genomic_DNA"/>
</dbReference>
<comment type="caution">
    <text evidence="9">The sequence shown here is derived from an EMBL/GenBank/DDBJ whole genome shotgun (WGS) entry which is preliminary data.</text>
</comment>
<reference evidence="9 10" key="1">
    <citation type="submission" date="2015-07" db="EMBL/GenBank/DDBJ databases">
        <title>High-quality draft genome sequence of Oceanobacillus caeni HM6, a bacillus isolated from a human feces.</title>
        <authorList>
            <person name="Kumar J."/>
            <person name="Verma M.K."/>
            <person name="Pandey R."/>
            <person name="Bhambi M."/>
            <person name="Chauhan N."/>
        </authorList>
    </citation>
    <scope>NUCLEOTIDE SEQUENCE [LARGE SCALE GENOMIC DNA]</scope>
    <source>
        <strain evidence="9 10">HM6</strain>
    </source>
</reference>
<gene>
    <name evidence="9" type="ORF">AFL42_00545</name>
</gene>
<name>A0ABR5MPB2_9BACI</name>
<evidence type="ECO:0000256" key="6">
    <source>
        <dbReference type="ARBA" id="ARBA00022989"/>
    </source>
</evidence>
<keyword evidence="3" id="KW-0813">Transport</keyword>
<feature type="transmembrane region" description="Helical" evidence="8">
    <location>
        <begin position="273"/>
        <end position="296"/>
    </location>
</feature>
<dbReference type="Gene3D" id="1.20.1740.10">
    <property type="entry name" value="Amino acid/polyamine transporter I"/>
    <property type="match status" value="1"/>
</dbReference>